<gene>
    <name evidence="4" type="ORF">BGLCM_0011</name>
    <name evidence="3" type="ORF">BIFGAL_04017</name>
</gene>
<dbReference type="NCBIfam" id="TIGR03816">
    <property type="entry name" value="tadE_like_DECH"/>
    <property type="match status" value="1"/>
</dbReference>
<feature type="domain" description="Putative Flp pilus-assembly TadG-like N-terminal" evidence="2">
    <location>
        <begin position="21"/>
        <end position="68"/>
    </location>
</feature>
<name>D1NVX3_9BIFI</name>
<dbReference type="eggNOG" id="ENOG5033B4F">
    <property type="taxonomic scope" value="Bacteria"/>
</dbReference>
<accession>D1NVX3</accession>
<dbReference type="Proteomes" id="UP000029074">
    <property type="component" value="Unassembled WGS sequence"/>
</dbReference>
<evidence type="ECO:0000313" key="5">
    <source>
        <dbReference type="Proteomes" id="UP000003656"/>
    </source>
</evidence>
<evidence type="ECO:0000313" key="6">
    <source>
        <dbReference type="Proteomes" id="UP000029074"/>
    </source>
</evidence>
<dbReference type="RefSeq" id="WP_006295470.1">
    <property type="nucleotide sequence ID" value="NZ_ABXB03000004.1"/>
</dbReference>
<evidence type="ECO:0000259" key="2">
    <source>
        <dbReference type="Pfam" id="PF13400"/>
    </source>
</evidence>
<keyword evidence="6" id="KW-1185">Reference proteome</keyword>
<dbReference type="Proteomes" id="UP000003656">
    <property type="component" value="Unassembled WGS sequence"/>
</dbReference>
<dbReference type="Pfam" id="PF13400">
    <property type="entry name" value="Tad"/>
    <property type="match status" value="1"/>
</dbReference>
<keyword evidence="1" id="KW-1133">Transmembrane helix</keyword>
<proteinExistence type="predicted"/>
<evidence type="ECO:0000256" key="1">
    <source>
        <dbReference type="SAM" id="Phobius"/>
    </source>
</evidence>
<dbReference type="AlphaFoldDB" id="D1NVX3"/>
<dbReference type="OrthoDB" id="3240399at2"/>
<feature type="transmembrane region" description="Helical" evidence="1">
    <location>
        <begin position="21"/>
        <end position="45"/>
    </location>
</feature>
<dbReference type="InterPro" id="IPR021202">
    <property type="entry name" value="Rv3654c-like"/>
</dbReference>
<dbReference type="EMBL" id="ABXB03000004">
    <property type="protein sequence ID" value="EFA22259.1"/>
    <property type="molecule type" value="Genomic_DNA"/>
</dbReference>
<dbReference type="InterPro" id="IPR028087">
    <property type="entry name" value="Tad_N"/>
</dbReference>
<keyword evidence="1" id="KW-0812">Transmembrane</keyword>
<reference evidence="4 6" key="2">
    <citation type="submission" date="2014-03" db="EMBL/GenBank/DDBJ databases">
        <title>Genomics of Bifidobacteria.</title>
        <authorList>
            <person name="Ventura M."/>
            <person name="Milani C."/>
            <person name="Lugli G.A."/>
        </authorList>
    </citation>
    <scope>NUCLEOTIDE SEQUENCE [LARGE SCALE GENOMIC DNA]</scope>
    <source>
        <strain evidence="4 6">LMG 11596</strain>
    </source>
</reference>
<sequence>MRTQRSVARKRALWLNGSDEGSMTVVGAALVMLCALLIIAVLLGADVLLNRAKAQSAADMAALAGAQAYRNGNADACALAQRTVLGNDATFVSCRVDGDDVRVEAARDVMLPVLGQVNARSRAGPVPCGA</sequence>
<organism evidence="3 5">
    <name type="scientific">Bifidobacterium gallicum DSM 20093 = LMG 11596</name>
    <dbReference type="NCBI Taxonomy" id="561180"/>
    <lineage>
        <taxon>Bacteria</taxon>
        <taxon>Bacillati</taxon>
        <taxon>Actinomycetota</taxon>
        <taxon>Actinomycetes</taxon>
        <taxon>Bifidobacteriales</taxon>
        <taxon>Bifidobacteriaceae</taxon>
        <taxon>Bifidobacterium</taxon>
    </lineage>
</organism>
<comment type="caution">
    <text evidence="3">The sequence shown here is derived from an EMBL/GenBank/DDBJ whole genome shotgun (WGS) entry which is preliminary data.</text>
</comment>
<reference evidence="3 5" key="1">
    <citation type="submission" date="2009-11" db="EMBL/GenBank/DDBJ databases">
        <authorList>
            <person name="Weinstock G."/>
            <person name="Sodergren E."/>
            <person name="Clifton S."/>
            <person name="Fulton L."/>
            <person name="Fulton B."/>
            <person name="Courtney L."/>
            <person name="Fronick C."/>
            <person name="Harrison M."/>
            <person name="Strong C."/>
            <person name="Farmer C."/>
            <person name="Delahaunty K."/>
            <person name="Markovic C."/>
            <person name="Hall O."/>
            <person name="Minx P."/>
            <person name="Tomlinson C."/>
            <person name="Mitreva M."/>
            <person name="Nelson J."/>
            <person name="Hou S."/>
            <person name="Wollam A."/>
            <person name="Pepin K.H."/>
            <person name="Johnson M."/>
            <person name="Bhonagiri V."/>
            <person name="Nash W.E."/>
            <person name="Warren W."/>
            <person name="Chinwalla A."/>
            <person name="Mardis E.R."/>
            <person name="Wilson R.K."/>
        </authorList>
    </citation>
    <scope>NUCLEOTIDE SEQUENCE [LARGE SCALE GENOMIC DNA]</scope>
    <source>
        <strain evidence="3 5">DSM 20093</strain>
    </source>
</reference>
<keyword evidence="1" id="KW-0472">Membrane</keyword>
<protein>
    <submittedName>
        <fullName evidence="4">Membrane spanning protein</fullName>
    </submittedName>
    <submittedName>
        <fullName evidence="3">TadE-like protein</fullName>
    </submittedName>
</protein>
<evidence type="ECO:0000313" key="4">
    <source>
        <dbReference type="EMBL" id="KFI59994.1"/>
    </source>
</evidence>
<evidence type="ECO:0000313" key="3">
    <source>
        <dbReference type="EMBL" id="EFA22259.1"/>
    </source>
</evidence>
<dbReference type="STRING" id="561180.BIFGAL_04017"/>
<dbReference type="EMBL" id="JGYW01000001">
    <property type="protein sequence ID" value="KFI59994.1"/>
    <property type="molecule type" value="Genomic_DNA"/>
</dbReference>